<dbReference type="Gene3D" id="1.25.40.10">
    <property type="entry name" value="Tetratricopeptide repeat domain"/>
    <property type="match status" value="1"/>
</dbReference>
<feature type="domain" description="DUF6396" evidence="1">
    <location>
        <begin position="234"/>
        <end position="284"/>
    </location>
</feature>
<dbReference type="Pfam" id="PF08238">
    <property type="entry name" value="Sel1"/>
    <property type="match status" value="3"/>
</dbReference>
<comment type="caution">
    <text evidence="2">The sequence shown here is derived from an EMBL/GenBank/DDBJ whole genome shotgun (WGS) entry which is preliminary data.</text>
</comment>
<dbReference type="InterPro" id="IPR011990">
    <property type="entry name" value="TPR-like_helical_dom_sf"/>
</dbReference>
<evidence type="ECO:0000313" key="2">
    <source>
        <dbReference type="EMBL" id="MDT0340957.1"/>
    </source>
</evidence>
<dbReference type="PANTHER" id="PTHR11102:SF160">
    <property type="entry name" value="ERAD-ASSOCIATED E3 UBIQUITIN-PROTEIN LIGASE COMPONENT HRD3"/>
    <property type="match status" value="1"/>
</dbReference>
<proteinExistence type="predicted"/>
<organism evidence="2">
    <name type="scientific">Herbaspirillum huttiense subsp. nephrolepidis</name>
    <dbReference type="NCBI Taxonomy" id="3075126"/>
    <lineage>
        <taxon>Bacteria</taxon>
        <taxon>Pseudomonadati</taxon>
        <taxon>Pseudomonadota</taxon>
        <taxon>Betaproteobacteria</taxon>
        <taxon>Burkholderiales</taxon>
        <taxon>Oxalobacteraceae</taxon>
        <taxon>Herbaspirillum</taxon>
    </lineage>
</organism>
<dbReference type="InterPro" id="IPR006597">
    <property type="entry name" value="Sel1-like"/>
</dbReference>
<evidence type="ECO:0000259" key="1">
    <source>
        <dbReference type="Pfam" id="PF19933"/>
    </source>
</evidence>
<protein>
    <submittedName>
        <fullName evidence="2">DUF6396 domain-containing protein</fullName>
    </submittedName>
</protein>
<dbReference type="Pfam" id="PF19933">
    <property type="entry name" value="DUF6396"/>
    <property type="match status" value="1"/>
</dbReference>
<accession>A0AAE4GG35</accession>
<dbReference type="InterPro" id="IPR045653">
    <property type="entry name" value="DUF6396"/>
</dbReference>
<name>A0AAE4GG35_9BURK</name>
<dbReference type="SUPFAM" id="SSF81901">
    <property type="entry name" value="HCP-like"/>
    <property type="match status" value="1"/>
</dbReference>
<dbReference type="InterPro" id="IPR050767">
    <property type="entry name" value="Sel1_AlgK"/>
</dbReference>
<dbReference type="PANTHER" id="PTHR11102">
    <property type="entry name" value="SEL-1-LIKE PROTEIN"/>
    <property type="match status" value="1"/>
</dbReference>
<sequence length="491" mass="55292">MQSLPRNMKLIAFDPHRTEFNCQYERNLEPQVNDEAEQWYREGLAATSYDLWPEDRDYKKAAILWTKAAEQNHWRAMLNLATLHLLGTGVERSSERAVQMVEKAMSLGVPKAFDLMGTYHMNGTGVKQDATRAYAFWAHAANMGSSDALAYLGDKLNASYDDPKGAFWGNRGMAIKMMECGYQQENGNAAYLLGHELSFHEQFERALHILHDGVKFGSEKSANKLFVEFDDGRKVVNKFQDKNRAERYAAIADLLRLNPDLRLPNLDKVLPLPPAILPYWDGDKQTLIDGAKPVKTASLADIKPSPASLRQGRAHIPDGFVLPDEPQGGPLIQHPNTNAVISGYWIAQLVKPYTPRQAAWNAAQVPMHYEQGESFTPPDDVTKESGVLRFHYLGIPVPKAPAARHVPDWRVPQGVLREIPVPSRDLRSTGLLPAPATGIWHGKVDPSHPLAKVFNQWNRQAYVEEGQPFPDPRDRGLDISPKEIEWQWLDQ</sequence>
<reference evidence="2" key="1">
    <citation type="submission" date="2023-02" db="EMBL/GenBank/DDBJ databases">
        <title>Description of Herbaspirillum huttiense subsp. nephrolepsisexaltata and Herbaspirillum huttiense subsp. lycopersicon.</title>
        <authorList>
            <person name="Poudel M."/>
            <person name="Sharma A."/>
            <person name="Goss E."/>
            <person name="Tapia J.H."/>
            <person name="Harmon C.M."/>
            <person name="Jones J.B."/>
        </authorList>
    </citation>
    <scope>NUCLEOTIDE SEQUENCE</scope>
    <source>
        <strain evidence="2">NC40101</strain>
    </source>
</reference>
<dbReference type="SMART" id="SM00671">
    <property type="entry name" value="SEL1"/>
    <property type="match status" value="3"/>
</dbReference>
<dbReference type="AlphaFoldDB" id="A0AAE4GG35"/>
<gene>
    <name evidence="2" type="ORF">RJN63_29305</name>
</gene>
<feature type="non-terminal residue" evidence="2">
    <location>
        <position position="491"/>
    </location>
</feature>
<dbReference type="EMBL" id="JAVRAA010000033">
    <property type="protein sequence ID" value="MDT0340957.1"/>
    <property type="molecule type" value="Genomic_DNA"/>
</dbReference>
<dbReference type="RefSeq" id="WP_310839174.1">
    <property type="nucleotide sequence ID" value="NZ_JAVLSM010000032.1"/>
</dbReference>